<evidence type="ECO:0000313" key="3">
    <source>
        <dbReference type="Proteomes" id="UP001060919"/>
    </source>
</evidence>
<proteinExistence type="predicted"/>
<feature type="coiled-coil region" evidence="1">
    <location>
        <begin position="25"/>
        <end position="62"/>
    </location>
</feature>
<dbReference type="EMBL" id="AP026867">
    <property type="protein sequence ID" value="BDS11548.1"/>
    <property type="molecule type" value="Genomic_DNA"/>
</dbReference>
<dbReference type="AlphaFoldDB" id="A0A915YEC4"/>
<protein>
    <submittedName>
        <fullName evidence="2">Uncharacterized protein</fullName>
    </submittedName>
</protein>
<dbReference type="KEGG" id="aup:AsAng_0022620"/>
<accession>A0A915YEC4</accession>
<organism evidence="2 3">
    <name type="scientific">Aureispira anguillae</name>
    <dbReference type="NCBI Taxonomy" id="2864201"/>
    <lineage>
        <taxon>Bacteria</taxon>
        <taxon>Pseudomonadati</taxon>
        <taxon>Bacteroidota</taxon>
        <taxon>Saprospiria</taxon>
        <taxon>Saprospirales</taxon>
        <taxon>Saprospiraceae</taxon>
        <taxon>Aureispira</taxon>
    </lineage>
</organism>
<name>A0A915YEC4_9BACT</name>
<evidence type="ECO:0000256" key="1">
    <source>
        <dbReference type="SAM" id="Coils"/>
    </source>
</evidence>
<keyword evidence="3" id="KW-1185">Reference proteome</keyword>
<keyword evidence="1" id="KW-0175">Coiled coil</keyword>
<gene>
    <name evidence="2" type="ORF">AsAng_0022620</name>
</gene>
<reference evidence="2" key="1">
    <citation type="submission" date="2022-09" db="EMBL/GenBank/DDBJ databases">
        <title>Aureispira anguillicida sp. nov., isolated from Leptocephalus of Japanese eel Anguilla japonica.</title>
        <authorList>
            <person name="Yuasa K."/>
            <person name="Mekata T."/>
            <person name="Ikunari K."/>
        </authorList>
    </citation>
    <scope>NUCLEOTIDE SEQUENCE</scope>
    <source>
        <strain evidence="2">EL160426</strain>
    </source>
</reference>
<evidence type="ECO:0000313" key="2">
    <source>
        <dbReference type="EMBL" id="BDS11548.1"/>
    </source>
</evidence>
<sequence length="230" mass="26840">MRYIVLMLFCFILWCCIAFQHEVLMEQKEEGQKRLEDSLALIEQEKRDKAKEEKLLDSLSYEWEKALLTFLGLKPSRSDKIHFSDTLLTFYHDISFSGFLGGKFTQIFRRDSMIYLTQAFYTNQGKKGEESLSLTNHLTGEYLGKVYRNNIQHDVLTLEKWNAIISTLEDSNFMRLGIENCGRLALDGSYSALTFHSKTETHSVHRQHCPDHTFFKIIHQIDSLLLSILN</sequence>
<dbReference type="Proteomes" id="UP001060919">
    <property type="component" value="Chromosome"/>
</dbReference>